<dbReference type="PANTHER" id="PTHR18952">
    <property type="entry name" value="CARBONIC ANHYDRASE"/>
    <property type="match status" value="1"/>
</dbReference>
<dbReference type="PROSITE" id="PS00162">
    <property type="entry name" value="ALPHA_CA_1"/>
    <property type="match status" value="1"/>
</dbReference>
<dbReference type="InterPro" id="IPR018338">
    <property type="entry name" value="Carbonic_anhydrase_a-class_CS"/>
</dbReference>
<evidence type="ECO:0000256" key="4">
    <source>
        <dbReference type="RuleBase" id="RU367011"/>
    </source>
</evidence>
<name>A0AAN7QJW6_9COLE</name>
<accession>A0AAN7QJW6</accession>
<dbReference type="Gene3D" id="3.10.200.10">
    <property type="entry name" value="Alpha carbonic anhydrase"/>
    <property type="match status" value="1"/>
</dbReference>
<dbReference type="PROSITE" id="PS51144">
    <property type="entry name" value="ALPHA_CA_2"/>
    <property type="match status" value="1"/>
</dbReference>
<dbReference type="Pfam" id="PF00194">
    <property type="entry name" value="Carb_anhydrase"/>
    <property type="match status" value="1"/>
</dbReference>
<evidence type="ECO:0000313" key="6">
    <source>
        <dbReference type="EMBL" id="KAK4881628.1"/>
    </source>
</evidence>
<sequence length="291" mass="33535">MTQVCILLGILFLVSGGLAHRWDHTHQHEWPEICLKGKRQSPIDLNPKLAVEQQSFEKFHFSDYSTDQKAFVKNTGHSVELRTDNTPKVWGGGLPKEYTFDHLHFHWQSEHTLKGYRYPLEVHLVHYATEYKNLINALNYGDGIAVLGVFYDLSPDDDPEFEPLAKVIEHVENNHNSFHLNEPIQLRSFLPRDVAGFYRYEGSLTTPNCTEAVIWTMFTNTIPISLDQVKRFEAIGTGSGKLKVNYRTVKDIGKRKLYHKISPMPHNHSSKLKHVQMLTVIAVFFSLRILL</sequence>
<keyword evidence="2 4" id="KW-0479">Metal-binding</keyword>
<dbReference type="AlphaFoldDB" id="A0AAN7QJW6"/>
<evidence type="ECO:0000313" key="7">
    <source>
        <dbReference type="Proteomes" id="UP001353858"/>
    </source>
</evidence>
<feature type="chain" id="PRO_5042673365" description="Carbonic anhydrase" evidence="4">
    <location>
        <begin position="20"/>
        <end position="291"/>
    </location>
</feature>
<comment type="similarity">
    <text evidence="1 4">Belongs to the alpha-carbonic anhydrase family.</text>
</comment>
<keyword evidence="4" id="KW-0456">Lyase</keyword>
<organism evidence="6 7">
    <name type="scientific">Aquatica leii</name>
    <dbReference type="NCBI Taxonomy" id="1421715"/>
    <lineage>
        <taxon>Eukaryota</taxon>
        <taxon>Metazoa</taxon>
        <taxon>Ecdysozoa</taxon>
        <taxon>Arthropoda</taxon>
        <taxon>Hexapoda</taxon>
        <taxon>Insecta</taxon>
        <taxon>Pterygota</taxon>
        <taxon>Neoptera</taxon>
        <taxon>Endopterygota</taxon>
        <taxon>Coleoptera</taxon>
        <taxon>Polyphaga</taxon>
        <taxon>Elateriformia</taxon>
        <taxon>Elateroidea</taxon>
        <taxon>Lampyridae</taxon>
        <taxon>Luciolinae</taxon>
        <taxon>Aquatica</taxon>
    </lineage>
</organism>
<dbReference type="InterPro" id="IPR001148">
    <property type="entry name" value="CA_dom"/>
</dbReference>
<comment type="caution">
    <text evidence="6">The sequence shown here is derived from an EMBL/GenBank/DDBJ whole genome shotgun (WGS) entry which is preliminary data.</text>
</comment>
<evidence type="ECO:0000256" key="2">
    <source>
        <dbReference type="ARBA" id="ARBA00022723"/>
    </source>
</evidence>
<protein>
    <recommendedName>
        <fullName evidence="4">Carbonic anhydrase</fullName>
        <ecNumber evidence="4">4.2.1.1</ecNumber>
    </recommendedName>
</protein>
<dbReference type="Proteomes" id="UP001353858">
    <property type="component" value="Unassembled WGS sequence"/>
</dbReference>
<evidence type="ECO:0000256" key="1">
    <source>
        <dbReference type="ARBA" id="ARBA00010718"/>
    </source>
</evidence>
<evidence type="ECO:0000259" key="5">
    <source>
        <dbReference type="PROSITE" id="PS51144"/>
    </source>
</evidence>
<proteinExistence type="inferred from homology"/>
<keyword evidence="3 4" id="KW-0862">Zinc</keyword>
<comment type="catalytic activity">
    <reaction evidence="4">
        <text>hydrogencarbonate + H(+) = CO2 + H2O</text>
        <dbReference type="Rhea" id="RHEA:10748"/>
        <dbReference type="ChEBI" id="CHEBI:15377"/>
        <dbReference type="ChEBI" id="CHEBI:15378"/>
        <dbReference type="ChEBI" id="CHEBI:16526"/>
        <dbReference type="ChEBI" id="CHEBI:17544"/>
        <dbReference type="EC" id="4.2.1.1"/>
    </reaction>
</comment>
<dbReference type="SMART" id="SM01057">
    <property type="entry name" value="Carb_anhydrase"/>
    <property type="match status" value="1"/>
</dbReference>
<dbReference type="PANTHER" id="PTHR18952:SF270">
    <property type="entry name" value="CARBONIC ANHYDRASE"/>
    <property type="match status" value="1"/>
</dbReference>
<dbReference type="EMBL" id="JARPUR010000002">
    <property type="protein sequence ID" value="KAK4881628.1"/>
    <property type="molecule type" value="Genomic_DNA"/>
</dbReference>
<gene>
    <name evidence="6" type="ORF">RN001_004947</name>
</gene>
<dbReference type="CDD" id="cd00326">
    <property type="entry name" value="alpha_CA"/>
    <property type="match status" value="1"/>
</dbReference>
<dbReference type="GO" id="GO:0004089">
    <property type="term" value="F:carbonate dehydratase activity"/>
    <property type="evidence" value="ECO:0007669"/>
    <property type="project" value="UniProtKB-UniRule"/>
</dbReference>
<reference evidence="7" key="1">
    <citation type="submission" date="2023-01" db="EMBL/GenBank/DDBJ databases">
        <title>Key to firefly adult light organ development and bioluminescence: homeobox transcription factors regulate luciferase expression and transportation to peroxisome.</title>
        <authorList>
            <person name="Fu X."/>
        </authorList>
    </citation>
    <scope>NUCLEOTIDE SEQUENCE [LARGE SCALE GENOMIC DNA]</scope>
</reference>
<comment type="cofactor">
    <cofactor evidence="4">
        <name>Zn(2+)</name>
        <dbReference type="ChEBI" id="CHEBI:29105"/>
    </cofactor>
</comment>
<dbReference type="GO" id="GO:0005737">
    <property type="term" value="C:cytoplasm"/>
    <property type="evidence" value="ECO:0007669"/>
    <property type="project" value="TreeGrafter"/>
</dbReference>
<feature type="domain" description="Alpha-carbonic anhydrase" evidence="5">
    <location>
        <begin position="20"/>
        <end position="261"/>
    </location>
</feature>
<dbReference type="SUPFAM" id="SSF51069">
    <property type="entry name" value="Carbonic anhydrase"/>
    <property type="match status" value="1"/>
</dbReference>
<dbReference type="GO" id="GO:0008270">
    <property type="term" value="F:zinc ion binding"/>
    <property type="evidence" value="ECO:0007669"/>
    <property type="project" value="UniProtKB-UniRule"/>
</dbReference>
<keyword evidence="7" id="KW-1185">Reference proteome</keyword>
<dbReference type="InterPro" id="IPR023561">
    <property type="entry name" value="Carbonic_anhydrase_a-class"/>
</dbReference>
<feature type="signal peptide" evidence="4">
    <location>
        <begin position="1"/>
        <end position="19"/>
    </location>
</feature>
<dbReference type="InterPro" id="IPR036398">
    <property type="entry name" value="CA_dom_sf"/>
</dbReference>
<comment type="function">
    <text evidence="4">Reversible hydration of carbon dioxide.</text>
</comment>
<dbReference type="EC" id="4.2.1.1" evidence="4"/>
<keyword evidence="4" id="KW-0732">Signal</keyword>
<evidence type="ECO:0000256" key="3">
    <source>
        <dbReference type="ARBA" id="ARBA00022833"/>
    </source>
</evidence>